<feature type="signal peptide" evidence="2">
    <location>
        <begin position="1"/>
        <end position="19"/>
    </location>
</feature>
<keyword evidence="2" id="KW-0732">Signal</keyword>
<protein>
    <recommendedName>
        <fullName evidence="5">F5/8 type C domain protein</fullName>
    </recommendedName>
</protein>
<evidence type="ECO:0000313" key="4">
    <source>
        <dbReference type="Proteomes" id="UP000188273"/>
    </source>
</evidence>
<evidence type="ECO:0000256" key="2">
    <source>
        <dbReference type="SAM" id="SignalP"/>
    </source>
</evidence>
<dbReference type="STRING" id="1940790.L21SP3_00955"/>
<gene>
    <name evidence="3" type="ORF">L21SP3_00955</name>
</gene>
<sequence length="774" mass="88909" precursor="true">MKKFILILFVFFVTANLPAAENLALNKDYTLVPEPNYHLTKDAGDYRQLTDGKRASPASDGAIWYSSNKSETVGWNNHTFISITIDLEEMKNISEVVIHTTGGGKGGVQYPDYIIGLASVDAECYRAVSYKSSKVCIFYDTTLTKRKGFKLNFNTKARFVKLLVMPMSSFFCDEIKIFAAEQDCPELDGPAVVNSEAIEFAERLRQLERNIQSLQTSFKSSGIKIKQFDSKIKAYKDKLKDFERELGIFKELESLERLFDKIRAEYLNAKHNVPWYCTSAAPLKVLKYEDLPAGPNSISELEYYAWQNEHDLNAFNIVNCSDKSLQFSLNISPLKRGGDYLPSQAFMIPRRAVYVYSKNIGFLADPLVLQGGKSFEIEPGETVQLFAEFNSKSLRPGNYSSAVLVRCENSEEKPKQVIKADIEIARRKFPEKPDFKTCNWDYITGSNTFTNEFPHLAVDDLSRHYLNVTVIHPSLFVSKISSKKRDSDIVLINPRLKKELQLRKHADFVLLLLGFGSGREKYFGQDMYSEEWGRKFASYIRRLVKYMGDLGYSYDNYAIYLYDEELHDDFIRAAKIIRSTNPMINIYANSMGDSTEEIKRAIPYVDIWCVGQNSFVNRRKDIKLIKENCSKVWCYGTMPRRGYPYNIEKHTKYKNCFRILSIQARALGLAGAGFWTYADREGYFNENHFNESSIYIYGVIYAGSNPDFPEDAIYEPIVPSKRWQLWREGLEDAVALKGHQDLLDEFMAKPPEEITSEYLMNLRKRADKKDSGKD</sequence>
<dbReference type="Proteomes" id="UP000188273">
    <property type="component" value="Chromosome"/>
</dbReference>
<dbReference type="EMBL" id="CP019633">
    <property type="protein sequence ID" value="AQQ09155.1"/>
    <property type="molecule type" value="Genomic_DNA"/>
</dbReference>
<dbReference type="AlphaFoldDB" id="A0A1Q2HPI4"/>
<feature type="coiled-coil region" evidence="1">
    <location>
        <begin position="197"/>
        <end position="272"/>
    </location>
</feature>
<accession>A0A1Q2HPI4</accession>
<keyword evidence="1" id="KW-0175">Coiled coil</keyword>
<proteinExistence type="predicted"/>
<reference evidence="4" key="1">
    <citation type="submission" date="2017-02" db="EMBL/GenBank/DDBJ databases">
        <title>Comparative genomics and description of representatives of a novel lineage of planctomycetes thriving in anoxic sediments.</title>
        <authorList>
            <person name="Spring S."/>
            <person name="Bunk B."/>
            <person name="Sproer C."/>
            <person name="Klenk H.-P."/>
        </authorList>
    </citation>
    <scope>NUCLEOTIDE SEQUENCE [LARGE SCALE GENOMIC DNA]</scope>
    <source>
        <strain evidence="4">L21-RPul-D3</strain>
    </source>
</reference>
<keyword evidence="4" id="KW-1185">Reference proteome</keyword>
<evidence type="ECO:0000313" key="3">
    <source>
        <dbReference type="EMBL" id="AQQ09155.1"/>
    </source>
</evidence>
<dbReference type="Gene3D" id="2.60.120.260">
    <property type="entry name" value="Galactose-binding domain-like"/>
    <property type="match status" value="1"/>
</dbReference>
<organism evidence="3 4">
    <name type="scientific">Sedimentisphaera cyanobacteriorum</name>
    <dbReference type="NCBI Taxonomy" id="1940790"/>
    <lineage>
        <taxon>Bacteria</taxon>
        <taxon>Pseudomonadati</taxon>
        <taxon>Planctomycetota</taxon>
        <taxon>Phycisphaerae</taxon>
        <taxon>Sedimentisphaerales</taxon>
        <taxon>Sedimentisphaeraceae</taxon>
        <taxon>Sedimentisphaera</taxon>
    </lineage>
</organism>
<feature type="chain" id="PRO_5012094597" description="F5/8 type C domain protein" evidence="2">
    <location>
        <begin position="20"/>
        <end position="774"/>
    </location>
</feature>
<evidence type="ECO:0008006" key="5">
    <source>
        <dbReference type="Google" id="ProtNLM"/>
    </source>
</evidence>
<dbReference type="KEGG" id="pbu:L21SP3_00955"/>
<name>A0A1Q2HPI4_9BACT</name>
<evidence type="ECO:0000256" key="1">
    <source>
        <dbReference type="SAM" id="Coils"/>
    </source>
</evidence>